<dbReference type="InterPro" id="IPR039552">
    <property type="entry name" value="IS66_C"/>
</dbReference>
<evidence type="ECO:0000259" key="4">
    <source>
        <dbReference type="Pfam" id="PF13007"/>
    </source>
</evidence>
<evidence type="ECO:0000313" key="7">
    <source>
        <dbReference type="Proteomes" id="UP001269819"/>
    </source>
</evidence>
<feature type="domain" description="Transposase IS66 C-terminal" evidence="5">
    <location>
        <begin position="479"/>
        <end position="517"/>
    </location>
</feature>
<dbReference type="InterPro" id="IPR024463">
    <property type="entry name" value="Transposase_TnpC_homeodom"/>
</dbReference>
<evidence type="ECO:0000259" key="5">
    <source>
        <dbReference type="Pfam" id="PF13817"/>
    </source>
</evidence>
<keyword evidence="7" id="KW-1185">Reference proteome</keyword>
<evidence type="ECO:0000256" key="1">
    <source>
        <dbReference type="SAM" id="MobiDB-lite"/>
    </source>
</evidence>
<evidence type="ECO:0000259" key="2">
    <source>
        <dbReference type="Pfam" id="PF03050"/>
    </source>
</evidence>
<dbReference type="Pfam" id="PF13005">
    <property type="entry name" value="zf-IS66"/>
    <property type="match status" value="1"/>
</dbReference>
<dbReference type="RefSeq" id="WP_316974215.1">
    <property type="nucleotide sequence ID" value="NZ_JAWIIJ010000008.1"/>
</dbReference>
<dbReference type="Pfam" id="PF13817">
    <property type="entry name" value="DDE_Tnp_IS66_C"/>
    <property type="match status" value="1"/>
</dbReference>
<dbReference type="Pfam" id="PF13007">
    <property type="entry name" value="LZ_Tnp_IS66"/>
    <property type="match status" value="1"/>
</dbReference>
<sequence>MKRPPNPLPSDPAHLQNLVLELQAQLLVQQRQLQQKDLRIQILEEYVRLEKLRRYGPKSEKVAGQGELFNEVETLAEVDLPEPTALERAEAPAHPSARRTSTPRPGRKPLPAELPRVRILHELSEGQQVCPCGCQLKVIGEEVSEQLDIVPAQVRVLQHVRQKYACRACEQGVLTAPLPPQPIPKSQASPGLLAHLMVAKYLDAQPLHRQEKALARSQVHLPRQTQATWMIRASQLFQPLLNLMRDTLLSGPYLHCDETRLQVLKEPDKPAESQSYMWVQVGGLPDRRVILYDYRDTRSGRVPVELLADYQGYLMVDGYEGYGAVGRQDGVQLLACWAHARRKFVEAGKAQPKASKTTRRADQVIQQIARLYKIEREAQEFSPEARYQFRQERSLPILADLRAWLDENRAQVLPSGKLGEAIAYLDKYWPRLVRYCEDGRLPIDNNPAENAIRPFVIGRKNWLFSASQQGAHASAAIYSLIETVRANGLEPYHYLRHVLKALPRVQSVEDYERLLPWSLTADTLIESRLADEGGVG</sequence>
<dbReference type="NCBIfam" id="NF033517">
    <property type="entry name" value="transpos_IS66"/>
    <property type="match status" value="1"/>
</dbReference>
<gene>
    <name evidence="6" type="ORF">RYS15_13435</name>
</gene>
<feature type="domain" description="Transposase TnpC homeodomain" evidence="4">
    <location>
        <begin position="43"/>
        <end position="119"/>
    </location>
</feature>
<protein>
    <submittedName>
        <fullName evidence="6">IS66 family transposase</fullName>
    </submittedName>
</protein>
<name>A0ABU3VZK7_9GAMM</name>
<evidence type="ECO:0000313" key="6">
    <source>
        <dbReference type="EMBL" id="MDV2079689.1"/>
    </source>
</evidence>
<feature type="domain" description="Transposase IS66 central" evidence="2">
    <location>
        <begin position="185"/>
        <end position="472"/>
    </location>
</feature>
<reference evidence="6 7" key="1">
    <citation type="submission" date="2023-10" db="EMBL/GenBank/DDBJ databases">
        <title>Characteristics and mechanism of a salt-tolerant marine origin heterotrophic nitrifying- aerobic denitrifying bacteria Marinobacter xestospongiae HN1.</title>
        <authorList>
            <person name="Qi R."/>
        </authorList>
    </citation>
    <scope>NUCLEOTIDE SEQUENCE [LARGE SCALE GENOMIC DNA]</scope>
    <source>
        <strain evidence="6 7">HN1</strain>
    </source>
</reference>
<dbReference type="InterPro" id="IPR052344">
    <property type="entry name" value="Transposase-related"/>
</dbReference>
<dbReference type="PANTHER" id="PTHR33678:SF1">
    <property type="entry name" value="BLL1576 PROTEIN"/>
    <property type="match status" value="1"/>
</dbReference>
<evidence type="ECO:0000259" key="3">
    <source>
        <dbReference type="Pfam" id="PF13005"/>
    </source>
</evidence>
<dbReference type="InterPro" id="IPR004291">
    <property type="entry name" value="Transposase_IS66_central"/>
</dbReference>
<dbReference type="Pfam" id="PF03050">
    <property type="entry name" value="DDE_Tnp_IS66"/>
    <property type="match status" value="1"/>
</dbReference>
<dbReference type="Proteomes" id="UP001269819">
    <property type="component" value="Unassembled WGS sequence"/>
</dbReference>
<dbReference type="PANTHER" id="PTHR33678">
    <property type="entry name" value="BLL1576 PROTEIN"/>
    <property type="match status" value="1"/>
</dbReference>
<proteinExistence type="predicted"/>
<comment type="caution">
    <text evidence="6">The sequence shown here is derived from an EMBL/GenBank/DDBJ whole genome shotgun (WGS) entry which is preliminary data.</text>
</comment>
<dbReference type="InterPro" id="IPR024474">
    <property type="entry name" value="Znf_dom_IS66"/>
</dbReference>
<feature type="domain" description="Transposase IS66 zinc-finger binding" evidence="3">
    <location>
        <begin position="128"/>
        <end position="170"/>
    </location>
</feature>
<feature type="region of interest" description="Disordered" evidence="1">
    <location>
        <begin position="86"/>
        <end position="112"/>
    </location>
</feature>
<organism evidence="6 7">
    <name type="scientific">Marinobacter xestospongiae</name>
    <dbReference type="NCBI Taxonomy" id="994319"/>
    <lineage>
        <taxon>Bacteria</taxon>
        <taxon>Pseudomonadati</taxon>
        <taxon>Pseudomonadota</taxon>
        <taxon>Gammaproteobacteria</taxon>
        <taxon>Pseudomonadales</taxon>
        <taxon>Marinobacteraceae</taxon>
        <taxon>Marinobacter</taxon>
    </lineage>
</organism>
<dbReference type="EMBL" id="JAWIIJ010000008">
    <property type="protein sequence ID" value="MDV2079689.1"/>
    <property type="molecule type" value="Genomic_DNA"/>
</dbReference>
<accession>A0ABU3VZK7</accession>